<dbReference type="InterPro" id="IPR010920">
    <property type="entry name" value="LSM_dom_sf"/>
</dbReference>
<reference evidence="11" key="1">
    <citation type="submission" date="2011-11" db="EMBL/GenBank/DDBJ databases">
        <title>Construction and analysis of a metagenome of deep-sea sediment.</title>
        <authorList>
            <person name="Huo Y.-Y."/>
            <person name="Cheng H."/>
            <person name="Wu M."/>
        </authorList>
    </citation>
    <scope>NUCLEOTIDE SEQUENCE</scope>
</reference>
<dbReference type="SUPFAM" id="SSF50182">
    <property type="entry name" value="Sm-like ribonucleoproteins"/>
    <property type="match status" value="1"/>
</dbReference>
<sequence>MALLLGAILAFAPSTSRAHDEPAAEPVVEAVVAIDASQIAAEADLVARSIRAFDQSLAPSATVAAIEEQLPQLVAEIDEQEAQSSDWLDATASLGALSSAQSAWEALRPGLPGWLRELSARLGQVGDALAQLERMDEVWQVTGERLRERAAPDALIASLVSVRANIAGARLRVSERRAALLTLQTAVAEQDGRIERALEEVAAARDSLVGRVFERDRFPIWDPRAFDSMGQGLAQRLGEVVSAESDRLDSFVRGNRGELTFHASLSLLLLAGLHLARMRVRRRTEEEHGLRRVADLFEAPYSVALLLAITASFSIYPYLPPSLVQLLGAVALLPTLRLVRRFSERAFVPLLNALVVFYLVDRLRDLAAPLPTLVRAVFIAEMLVAVGLIGWLLRPARLQHIPAYTGRGMLYLLGLACRTALVVMLAAVAAEALGYSLLGQLIGGAVLESAYVGVLAYAAVRIFDSLSTFALRVPPLGSLGMVQRSRYAMSTQIHRIAVVVASATWAWWALGLFAVRVPIFAAAVGVFTAELEIGTIALSLADLVAFGVTIWLSFVISRFVRFALEEDAYPRLKLARGIPYAASTFAHYTILGLGFFAAVAATGIDLNRFALLAGAFGVGIGFGLQNVVNNFVSGLILLTERPVQVGDTIETEGLLGEVKRIGIRSSTVRTRTGAELIVPNSQLISERVTNWTLSDGLRRIAVTVGVAYGTDVDAVLALLRGVAESNGDVLPDPALRALFTGFGDSSLDFELRVWTTSFDEFARVQSDLNVAINRGLADAEIVIPFPQRDLHVRSVKP</sequence>
<dbReference type="SUPFAM" id="SSF82689">
    <property type="entry name" value="Mechanosensitive channel protein MscS (YggB), C-terminal domain"/>
    <property type="match status" value="1"/>
</dbReference>
<dbReference type="Pfam" id="PF00924">
    <property type="entry name" value="MS_channel_2nd"/>
    <property type="match status" value="1"/>
</dbReference>
<evidence type="ECO:0000256" key="5">
    <source>
        <dbReference type="ARBA" id="ARBA00022989"/>
    </source>
</evidence>
<feature type="transmembrane region" description="Helical" evidence="7">
    <location>
        <begin position="296"/>
        <end position="316"/>
    </location>
</feature>
<dbReference type="InterPro" id="IPR006685">
    <property type="entry name" value="MscS_channel_2nd"/>
</dbReference>
<feature type="signal peptide" evidence="8">
    <location>
        <begin position="1"/>
        <end position="18"/>
    </location>
</feature>
<keyword evidence="4 7" id="KW-0812">Transmembrane</keyword>
<protein>
    <submittedName>
        <fullName evidence="11">Mechanosensitive ion channel</fullName>
    </submittedName>
</protein>
<evidence type="ECO:0000256" key="1">
    <source>
        <dbReference type="ARBA" id="ARBA00004651"/>
    </source>
</evidence>
<feature type="transmembrane region" description="Helical" evidence="7">
    <location>
        <begin position="535"/>
        <end position="556"/>
    </location>
</feature>
<comment type="similarity">
    <text evidence="2">Belongs to the MscS (TC 1.A.23) family.</text>
</comment>
<comment type="subcellular location">
    <subcellularLocation>
        <location evidence="1">Cell membrane</location>
        <topology evidence="1">Multi-pass membrane protein</topology>
    </subcellularLocation>
</comment>
<dbReference type="Pfam" id="PF21082">
    <property type="entry name" value="MS_channel_3rd"/>
    <property type="match status" value="1"/>
</dbReference>
<feature type="transmembrane region" description="Helical" evidence="7">
    <location>
        <begin position="259"/>
        <end position="276"/>
    </location>
</feature>
<feature type="transmembrane region" description="Helical" evidence="7">
    <location>
        <begin position="322"/>
        <end position="339"/>
    </location>
</feature>
<dbReference type="Gene3D" id="2.30.30.60">
    <property type="match status" value="1"/>
</dbReference>
<evidence type="ECO:0000256" key="2">
    <source>
        <dbReference type="ARBA" id="ARBA00008017"/>
    </source>
</evidence>
<accession>H9BX76</accession>
<evidence type="ECO:0000256" key="3">
    <source>
        <dbReference type="ARBA" id="ARBA00022475"/>
    </source>
</evidence>
<dbReference type="InterPro" id="IPR011066">
    <property type="entry name" value="MscS_channel_C_sf"/>
</dbReference>
<evidence type="ECO:0000256" key="4">
    <source>
        <dbReference type="ARBA" id="ARBA00022692"/>
    </source>
</evidence>
<feature type="transmembrane region" description="Helical" evidence="7">
    <location>
        <begin position="450"/>
        <end position="473"/>
    </location>
</feature>
<name>H9BX76_9BACT</name>
<dbReference type="Gene3D" id="1.10.287.1260">
    <property type="match status" value="1"/>
</dbReference>
<dbReference type="InterPro" id="IPR052702">
    <property type="entry name" value="MscS-like_channel"/>
</dbReference>
<feature type="transmembrane region" description="Helical" evidence="7">
    <location>
        <begin position="609"/>
        <end position="628"/>
    </location>
</feature>
<dbReference type="InterPro" id="IPR011014">
    <property type="entry name" value="MscS_channel_TM-2"/>
</dbReference>
<feature type="transmembrane region" description="Helical" evidence="7">
    <location>
        <begin position="493"/>
        <end position="515"/>
    </location>
</feature>
<dbReference type="GO" id="GO:0055085">
    <property type="term" value="P:transmembrane transport"/>
    <property type="evidence" value="ECO:0007669"/>
    <property type="project" value="InterPro"/>
</dbReference>
<evidence type="ECO:0000256" key="7">
    <source>
        <dbReference type="SAM" id="Phobius"/>
    </source>
</evidence>
<dbReference type="InterPro" id="IPR023408">
    <property type="entry name" value="MscS_beta-dom_sf"/>
</dbReference>
<dbReference type="Gene3D" id="3.30.70.100">
    <property type="match status" value="1"/>
</dbReference>
<feature type="domain" description="Mechanosensitive ion channel MscS" evidence="9">
    <location>
        <begin position="626"/>
        <end position="692"/>
    </location>
</feature>
<dbReference type="PANTHER" id="PTHR30347:SF1">
    <property type="entry name" value="MECHANOSENSITIVE CHANNEL MSCK"/>
    <property type="match status" value="1"/>
</dbReference>
<evidence type="ECO:0000256" key="8">
    <source>
        <dbReference type="SAM" id="SignalP"/>
    </source>
</evidence>
<dbReference type="SUPFAM" id="SSF82861">
    <property type="entry name" value="Mechanosensitive channel protein MscS (YggB), transmembrane region"/>
    <property type="match status" value="1"/>
</dbReference>
<organism evidence="11">
    <name type="scientific">uncultured bacterium W5-51b</name>
    <dbReference type="NCBI Taxonomy" id="1130999"/>
    <lineage>
        <taxon>Bacteria</taxon>
        <taxon>environmental samples</taxon>
    </lineage>
</organism>
<evidence type="ECO:0000259" key="10">
    <source>
        <dbReference type="Pfam" id="PF21082"/>
    </source>
</evidence>
<feature type="transmembrane region" description="Helical" evidence="7">
    <location>
        <begin position="373"/>
        <end position="393"/>
    </location>
</feature>
<keyword evidence="3" id="KW-1003">Cell membrane</keyword>
<dbReference type="EMBL" id="JQ085824">
    <property type="protein sequence ID" value="AFD03398.1"/>
    <property type="molecule type" value="Genomic_DNA"/>
</dbReference>
<feature type="transmembrane region" description="Helical" evidence="7">
    <location>
        <begin position="577"/>
        <end position="603"/>
    </location>
</feature>
<feature type="chain" id="PRO_5003618167" evidence="8">
    <location>
        <begin position="19"/>
        <end position="797"/>
    </location>
</feature>
<keyword evidence="6 7" id="KW-0472">Membrane</keyword>
<proteinExistence type="inferred from homology"/>
<keyword evidence="8" id="KW-0732">Signal</keyword>
<evidence type="ECO:0000256" key="6">
    <source>
        <dbReference type="ARBA" id="ARBA00023136"/>
    </source>
</evidence>
<feature type="transmembrane region" description="Helical" evidence="7">
    <location>
        <begin position="409"/>
        <end position="430"/>
    </location>
</feature>
<dbReference type="GO" id="GO:0005886">
    <property type="term" value="C:plasma membrane"/>
    <property type="evidence" value="ECO:0007669"/>
    <property type="project" value="UniProtKB-SubCell"/>
</dbReference>
<dbReference type="InterPro" id="IPR049278">
    <property type="entry name" value="MS_channel_C"/>
</dbReference>
<dbReference type="AlphaFoldDB" id="H9BX76"/>
<feature type="domain" description="Mechanosensitive ion channel MscS C-terminal" evidence="10">
    <location>
        <begin position="701"/>
        <end position="782"/>
    </location>
</feature>
<evidence type="ECO:0000259" key="9">
    <source>
        <dbReference type="Pfam" id="PF00924"/>
    </source>
</evidence>
<evidence type="ECO:0000313" key="11">
    <source>
        <dbReference type="EMBL" id="AFD03398.1"/>
    </source>
</evidence>
<keyword evidence="5 7" id="KW-1133">Transmembrane helix</keyword>
<feature type="transmembrane region" description="Helical" evidence="7">
    <location>
        <begin position="346"/>
        <end position="361"/>
    </location>
</feature>
<dbReference type="PANTHER" id="PTHR30347">
    <property type="entry name" value="POTASSIUM CHANNEL RELATED"/>
    <property type="match status" value="1"/>
</dbReference>